<dbReference type="PRINTS" id="PR00420">
    <property type="entry name" value="RNGMNOXGNASE"/>
</dbReference>
<evidence type="ECO:0000256" key="5">
    <source>
        <dbReference type="ARBA" id="ARBA00022827"/>
    </source>
</evidence>
<gene>
    <name evidence="9" type="ORF">GCM10009114_05200</name>
</gene>
<dbReference type="PANTHER" id="PTHR43876:SF10">
    <property type="entry name" value="3-DEMETHOXYUBIQUINOL 3-HYDROXYLASE"/>
    <property type="match status" value="1"/>
</dbReference>
<organism evidence="9 10">
    <name type="scientific">Aliiglaciecola litoralis</name>
    <dbReference type="NCBI Taxonomy" id="582857"/>
    <lineage>
        <taxon>Bacteria</taxon>
        <taxon>Pseudomonadati</taxon>
        <taxon>Pseudomonadota</taxon>
        <taxon>Gammaproteobacteria</taxon>
        <taxon>Alteromonadales</taxon>
        <taxon>Alteromonadaceae</taxon>
        <taxon>Aliiglaciecola</taxon>
    </lineage>
</organism>
<dbReference type="InterPro" id="IPR010971">
    <property type="entry name" value="UbiH/COQ6"/>
</dbReference>
<comment type="caution">
    <text evidence="9">The sequence shown here is derived from an EMBL/GenBank/DDBJ whole genome shotgun (WGS) entry which is preliminary data.</text>
</comment>
<comment type="similarity">
    <text evidence="3">Belongs to the UbiH/COQ6 family.</text>
</comment>
<dbReference type="NCBIfam" id="TIGR01988">
    <property type="entry name" value="Ubi-OHases"/>
    <property type="match status" value="1"/>
</dbReference>
<dbReference type="InterPro" id="IPR036188">
    <property type="entry name" value="FAD/NAD-bd_sf"/>
</dbReference>
<accession>A0ABP3WSR3</accession>
<reference evidence="10" key="1">
    <citation type="journal article" date="2019" name="Int. J. Syst. Evol. Microbiol.">
        <title>The Global Catalogue of Microorganisms (GCM) 10K type strain sequencing project: providing services to taxonomists for standard genome sequencing and annotation.</title>
        <authorList>
            <consortium name="The Broad Institute Genomics Platform"/>
            <consortium name="The Broad Institute Genome Sequencing Center for Infectious Disease"/>
            <person name="Wu L."/>
            <person name="Ma J."/>
        </authorList>
    </citation>
    <scope>NUCLEOTIDE SEQUENCE [LARGE SCALE GENOMIC DNA]</scope>
    <source>
        <strain evidence="10">JCM 15896</strain>
    </source>
</reference>
<keyword evidence="6" id="KW-0560">Oxidoreductase</keyword>
<evidence type="ECO:0000256" key="1">
    <source>
        <dbReference type="ARBA" id="ARBA00001974"/>
    </source>
</evidence>
<feature type="domain" description="FAD-binding" evidence="8">
    <location>
        <begin position="2"/>
        <end position="334"/>
    </location>
</feature>
<evidence type="ECO:0000256" key="2">
    <source>
        <dbReference type="ARBA" id="ARBA00004749"/>
    </source>
</evidence>
<evidence type="ECO:0000256" key="4">
    <source>
        <dbReference type="ARBA" id="ARBA00022630"/>
    </source>
</evidence>
<dbReference type="Proteomes" id="UP001500359">
    <property type="component" value="Unassembled WGS sequence"/>
</dbReference>
<evidence type="ECO:0000256" key="6">
    <source>
        <dbReference type="ARBA" id="ARBA00023002"/>
    </source>
</evidence>
<dbReference type="Pfam" id="PF01494">
    <property type="entry name" value="FAD_binding_3"/>
    <property type="match status" value="1"/>
</dbReference>
<dbReference type="InterPro" id="IPR051205">
    <property type="entry name" value="UbiH/COQ6_monooxygenase"/>
</dbReference>
<evidence type="ECO:0000313" key="9">
    <source>
        <dbReference type="EMBL" id="GAA0853147.1"/>
    </source>
</evidence>
<keyword evidence="7" id="KW-0503">Monooxygenase</keyword>
<sequence>MFDVCVVGGGMIGAATAVGLAQQGRSVALLETHLPPAYSSEQPPDMRVSALNLFTQSLLQQLNAWQFIESKRLCPFKRMSVWENENAATHFSADEVNAPYLGHIVENRLVQLALLEQVALLDKVTLFEQKQVSRIDMHDSVSLTLEGGEIVQCKLLVGADGGLSRTRQQLHIGTQGWQYQQHALGINIQMQDRVQQDITWQAFRSSGPLAFLPLFDGYASLVWYDSADTISALKKLNNSKLKAAIKANFPAHLGDFDILKSVSFPLTRMHANQYVKGNAVLIGDAAHTINPLAGQGVNLGFKDVAALLDAVQSWNGEPAQLHSCLASYERKRRNQNLLMMSAMDGIYTVFSNDIGPLKLLRNMGLAMADKAGPIKRQVIKYAMGIN</sequence>
<dbReference type="Gene3D" id="3.50.50.60">
    <property type="entry name" value="FAD/NAD(P)-binding domain"/>
    <property type="match status" value="2"/>
</dbReference>
<name>A0ABP3WSR3_9ALTE</name>
<evidence type="ECO:0000256" key="3">
    <source>
        <dbReference type="ARBA" id="ARBA00005349"/>
    </source>
</evidence>
<keyword evidence="4" id="KW-0285">Flavoprotein</keyword>
<comment type="cofactor">
    <cofactor evidence="1">
        <name>FAD</name>
        <dbReference type="ChEBI" id="CHEBI:57692"/>
    </cofactor>
</comment>
<keyword evidence="5" id="KW-0274">FAD</keyword>
<keyword evidence="10" id="KW-1185">Reference proteome</keyword>
<dbReference type="EMBL" id="BAAAFD010000001">
    <property type="protein sequence ID" value="GAA0853147.1"/>
    <property type="molecule type" value="Genomic_DNA"/>
</dbReference>
<protein>
    <submittedName>
        <fullName evidence="9">2-octaprenyl-3-methyl-6-methoxy-1,4-benzoquinol hydroxylase</fullName>
    </submittedName>
</protein>
<dbReference type="RefSeq" id="WP_343856221.1">
    <property type="nucleotide sequence ID" value="NZ_BAAAFD010000001.1"/>
</dbReference>
<dbReference type="SUPFAM" id="SSF51905">
    <property type="entry name" value="FAD/NAD(P)-binding domain"/>
    <property type="match status" value="1"/>
</dbReference>
<dbReference type="PANTHER" id="PTHR43876">
    <property type="entry name" value="UBIQUINONE BIOSYNTHESIS MONOOXYGENASE COQ6, MITOCHONDRIAL"/>
    <property type="match status" value="1"/>
</dbReference>
<comment type="pathway">
    <text evidence="2">Cofactor biosynthesis; ubiquinone biosynthesis.</text>
</comment>
<dbReference type="InterPro" id="IPR002938">
    <property type="entry name" value="FAD-bd"/>
</dbReference>
<evidence type="ECO:0000259" key="8">
    <source>
        <dbReference type="Pfam" id="PF01494"/>
    </source>
</evidence>
<proteinExistence type="inferred from homology"/>
<evidence type="ECO:0000256" key="7">
    <source>
        <dbReference type="ARBA" id="ARBA00023033"/>
    </source>
</evidence>
<evidence type="ECO:0000313" key="10">
    <source>
        <dbReference type="Proteomes" id="UP001500359"/>
    </source>
</evidence>